<dbReference type="AlphaFoldDB" id="A0A4V2T1G9"/>
<keyword evidence="2" id="KW-0285">Flavoprotein</keyword>
<accession>A0A4V2T1G9</accession>
<dbReference type="SUPFAM" id="SSF50475">
    <property type="entry name" value="FMN-binding split barrel"/>
    <property type="match status" value="1"/>
</dbReference>
<dbReference type="InterPro" id="IPR052174">
    <property type="entry name" value="Flavoredoxin"/>
</dbReference>
<comment type="cofactor">
    <cofactor evidence="1">
        <name>FMN</name>
        <dbReference type="ChEBI" id="CHEBI:58210"/>
    </cofactor>
</comment>
<dbReference type="RefSeq" id="WP_131977639.1">
    <property type="nucleotide sequence ID" value="NZ_SLYB01000019.1"/>
</dbReference>
<dbReference type="Proteomes" id="UP000295763">
    <property type="component" value="Unassembled WGS sequence"/>
</dbReference>
<dbReference type="InterPro" id="IPR002563">
    <property type="entry name" value="Flavin_Rdtase-like_dom"/>
</dbReference>
<evidence type="ECO:0000256" key="2">
    <source>
        <dbReference type="ARBA" id="ARBA00022630"/>
    </source>
</evidence>
<organism evidence="5 6">
    <name type="scientific">Cricetibacter osteomyelitidis</name>
    <dbReference type="NCBI Taxonomy" id="1521931"/>
    <lineage>
        <taxon>Bacteria</taxon>
        <taxon>Pseudomonadati</taxon>
        <taxon>Pseudomonadota</taxon>
        <taxon>Gammaproteobacteria</taxon>
        <taxon>Pasteurellales</taxon>
        <taxon>Pasteurellaceae</taxon>
        <taxon>Cricetibacter</taxon>
    </lineage>
</organism>
<dbReference type="PANTHER" id="PTHR43567:SF1">
    <property type="entry name" value="FLAVOREDOXIN"/>
    <property type="match status" value="1"/>
</dbReference>
<sequence>MAIQPVALEKFYRLINHGPTTMISAKHNGIENVMSASWVCALDYQPTAKLTIVVDKGAYTRGLIEQSGYFAVQLPTVQQAELVLDMGESRKDVPNKLDRVELFYQQGFDVPLVKNCAAWIICKVIPEPENHQKHDLFIGEVLAAWADDRIFRNGYWHFDDAPDELKTVHYVAGGQFYMIGKGFNLKRGPNVGE</sequence>
<dbReference type="Pfam" id="PF01613">
    <property type="entry name" value="Flavin_Reduct"/>
    <property type="match status" value="1"/>
</dbReference>
<feature type="domain" description="Flavin reductase like" evidence="4">
    <location>
        <begin position="13"/>
        <end position="153"/>
    </location>
</feature>
<gene>
    <name evidence="5" type="ORF">EDC44_1191</name>
</gene>
<dbReference type="Gene3D" id="2.30.110.10">
    <property type="entry name" value="Electron Transport, Fmn-binding Protein, Chain A"/>
    <property type="match status" value="1"/>
</dbReference>
<reference evidence="5 6" key="1">
    <citation type="submission" date="2019-03" db="EMBL/GenBank/DDBJ databases">
        <title>Genomic Encyclopedia of Type Strains, Phase IV (KMG-IV): sequencing the most valuable type-strain genomes for metagenomic binning, comparative biology and taxonomic classification.</title>
        <authorList>
            <person name="Goeker M."/>
        </authorList>
    </citation>
    <scope>NUCLEOTIDE SEQUENCE [LARGE SCALE GENOMIC DNA]</scope>
    <source>
        <strain evidence="5 6">DSM 28404</strain>
    </source>
</reference>
<name>A0A4V2T1G9_9PAST</name>
<keyword evidence="6" id="KW-1185">Reference proteome</keyword>
<evidence type="ECO:0000256" key="3">
    <source>
        <dbReference type="ARBA" id="ARBA00038054"/>
    </source>
</evidence>
<dbReference type="PANTHER" id="PTHR43567">
    <property type="entry name" value="FLAVOREDOXIN-RELATED-RELATED"/>
    <property type="match status" value="1"/>
</dbReference>
<comment type="similarity">
    <text evidence="3">Belongs to the flavoredoxin family.</text>
</comment>
<evidence type="ECO:0000256" key="1">
    <source>
        <dbReference type="ARBA" id="ARBA00001917"/>
    </source>
</evidence>
<dbReference type="InterPro" id="IPR012349">
    <property type="entry name" value="Split_barrel_FMN-bd"/>
</dbReference>
<dbReference type="SMART" id="SM00903">
    <property type="entry name" value="Flavin_Reduct"/>
    <property type="match status" value="1"/>
</dbReference>
<proteinExistence type="inferred from homology"/>
<dbReference type="GO" id="GO:0010181">
    <property type="term" value="F:FMN binding"/>
    <property type="evidence" value="ECO:0007669"/>
    <property type="project" value="InterPro"/>
</dbReference>
<comment type="caution">
    <text evidence="5">The sequence shown here is derived from an EMBL/GenBank/DDBJ whole genome shotgun (WGS) entry which is preliminary data.</text>
</comment>
<evidence type="ECO:0000259" key="4">
    <source>
        <dbReference type="SMART" id="SM00903"/>
    </source>
</evidence>
<evidence type="ECO:0000313" key="5">
    <source>
        <dbReference type="EMBL" id="TCP93403.1"/>
    </source>
</evidence>
<dbReference type="OrthoDB" id="9792436at2"/>
<dbReference type="EMBL" id="SLYB01000019">
    <property type="protein sequence ID" value="TCP93403.1"/>
    <property type="molecule type" value="Genomic_DNA"/>
</dbReference>
<dbReference type="GO" id="GO:0016646">
    <property type="term" value="F:oxidoreductase activity, acting on the CH-NH group of donors, NAD or NADP as acceptor"/>
    <property type="evidence" value="ECO:0007669"/>
    <property type="project" value="UniProtKB-ARBA"/>
</dbReference>
<protein>
    <submittedName>
        <fullName evidence="5">Flavin reductase (DIM6/NTAB) family NADH-FMN oxidoreductase RutF</fullName>
    </submittedName>
</protein>
<evidence type="ECO:0000313" key="6">
    <source>
        <dbReference type="Proteomes" id="UP000295763"/>
    </source>
</evidence>